<evidence type="ECO:0000256" key="1">
    <source>
        <dbReference type="SAM" id="MobiDB-lite"/>
    </source>
</evidence>
<dbReference type="Proteomes" id="UP000053405">
    <property type="component" value="Unassembled WGS sequence"/>
</dbReference>
<feature type="compositionally biased region" description="Basic and acidic residues" evidence="1">
    <location>
        <begin position="34"/>
        <end position="44"/>
    </location>
</feature>
<keyword evidence="3" id="KW-1185">Reference proteome</keyword>
<dbReference type="AlphaFoldDB" id="L7L8R0"/>
<accession>L7L8R0</accession>
<evidence type="ECO:0000313" key="3">
    <source>
        <dbReference type="Proteomes" id="UP000053405"/>
    </source>
</evidence>
<evidence type="ECO:0000313" key="2">
    <source>
        <dbReference type="EMBL" id="GAC57510.1"/>
    </source>
</evidence>
<feature type="region of interest" description="Disordered" evidence="1">
    <location>
        <begin position="21"/>
        <end position="62"/>
    </location>
</feature>
<comment type="caution">
    <text evidence="2">The sequence shown here is derived from an EMBL/GenBank/DDBJ whole genome shotgun (WGS) entry which is preliminary data.</text>
</comment>
<organism evidence="2 3">
    <name type="scientific">Gordonia hirsuta DSM 44140 = NBRC 16056</name>
    <dbReference type="NCBI Taxonomy" id="1121927"/>
    <lineage>
        <taxon>Bacteria</taxon>
        <taxon>Bacillati</taxon>
        <taxon>Actinomycetota</taxon>
        <taxon>Actinomycetes</taxon>
        <taxon>Mycobacteriales</taxon>
        <taxon>Gordoniaceae</taxon>
        <taxon>Gordonia</taxon>
    </lineage>
</organism>
<gene>
    <name evidence="2" type="ORF">GOHSU_21_00020</name>
</gene>
<dbReference type="STRING" id="1121927.GOHSU_21_00020"/>
<proteinExistence type="predicted"/>
<sequence length="62" mass="6990">MPGVCGRAYSSHNGIELVFGRSRTANKHARRRAERAANRRERLTKNNTDPTPPTDDNDPPLF</sequence>
<protein>
    <submittedName>
        <fullName evidence="2">Uncharacterized protein</fullName>
    </submittedName>
</protein>
<name>L7L8R0_9ACTN</name>
<reference evidence="2 3" key="1">
    <citation type="submission" date="2012-12" db="EMBL/GenBank/DDBJ databases">
        <title>Whole genome shotgun sequence of Gordonia hirsuta NBRC 16056.</title>
        <authorList>
            <person name="Isaki-Nakamura S."/>
            <person name="Hosoyama A."/>
            <person name="Tsuchikane K."/>
            <person name="Katsumata H."/>
            <person name="Baba S."/>
            <person name="Yamazaki S."/>
            <person name="Fujita N."/>
        </authorList>
    </citation>
    <scope>NUCLEOTIDE SEQUENCE [LARGE SCALE GENOMIC DNA]</scope>
    <source>
        <strain evidence="2 3">NBRC 16056</strain>
    </source>
</reference>
<feature type="compositionally biased region" description="Basic residues" evidence="1">
    <location>
        <begin position="24"/>
        <end position="33"/>
    </location>
</feature>
<dbReference type="EMBL" id="BANT01000021">
    <property type="protein sequence ID" value="GAC57510.1"/>
    <property type="molecule type" value="Genomic_DNA"/>
</dbReference>